<dbReference type="PANTHER" id="PTHR43827">
    <property type="entry name" value="2,5-DIKETO-D-GLUCONIC ACID REDUCTASE"/>
    <property type="match status" value="1"/>
</dbReference>
<accession>A0A9E7R6L2</accession>
<dbReference type="PANTHER" id="PTHR43827:SF3">
    <property type="entry name" value="NADP-DEPENDENT OXIDOREDUCTASE DOMAIN-CONTAINING PROTEIN"/>
    <property type="match status" value="1"/>
</dbReference>
<dbReference type="Proteomes" id="UP001057580">
    <property type="component" value="Chromosome"/>
</dbReference>
<evidence type="ECO:0000256" key="1">
    <source>
        <dbReference type="ARBA" id="ARBA00007905"/>
    </source>
</evidence>
<proteinExistence type="inferred from homology"/>
<dbReference type="GeneID" id="74942658"/>
<evidence type="ECO:0000259" key="4">
    <source>
        <dbReference type="Pfam" id="PF00248"/>
    </source>
</evidence>
<reference evidence="5" key="1">
    <citation type="submission" date="2022-09" db="EMBL/GenBank/DDBJ databases">
        <title>Diverse halophilic archaea isolated from saline environments.</title>
        <authorList>
            <person name="Cui H.-L."/>
        </authorList>
    </citation>
    <scope>NUCLEOTIDE SEQUENCE</scope>
    <source>
        <strain evidence="5">ZS-35-S2</strain>
    </source>
</reference>
<evidence type="ECO:0000256" key="2">
    <source>
        <dbReference type="ARBA" id="ARBA00022857"/>
    </source>
</evidence>
<dbReference type="InterPro" id="IPR018170">
    <property type="entry name" value="Aldo/ket_reductase_CS"/>
</dbReference>
<evidence type="ECO:0000313" key="6">
    <source>
        <dbReference type="Proteomes" id="UP001057580"/>
    </source>
</evidence>
<keyword evidence="2" id="KW-0521">NADP</keyword>
<dbReference type="PROSITE" id="PS00062">
    <property type="entry name" value="ALDOKETO_REDUCTASE_2"/>
    <property type="match status" value="1"/>
</dbReference>
<dbReference type="InterPro" id="IPR023210">
    <property type="entry name" value="NADP_OxRdtase_dom"/>
</dbReference>
<gene>
    <name evidence="5" type="ORF">N0B31_09510</name>
</gene>
<dbReference type="PRINTS" id="PR00069">
    <property type="entry name" value="ALDKETRDTASE"/>
</dbReference>
<comment type="similarity">
    <text evidence="1">Belongs to the aldo/keto reductase family.</text>
</comment>
<dbReference type="Pfam" id="PF00248">
    <property type="entry name" value="Aldo_ket_red"/>
    <property type="match status" value="1"/>
</dbReference>
<dbReference type="RefSeq" id="WP_260643626.1">
    <property type="nucleotide sequence ID" value="NZ_CP104003.1"/>
</dbReference>
<dbReference type="InterPro" id="IPR020471">
    <property type="entry name" value="AKR"/>
</dbReference>
<dbReference type="EMBL" id="CP104003">
    <property type="protein sequence ID" value="UWM56512.1"/>
    <property type="molecule type" value="Genomic_DNA"/>
</dbReference>
<sequence>MPGEMPRLGFGTYAHDDPEVCAESVRQALEVGYRHVDTAQGYENEADVGRGIRESSVDREDVFLATKLLTENLAYDDVIHSTKESMDRLGVDTIDLLYVHWPLNTYDPADTLPALDELVDRGWIRHVGVSNFEPRHLEEARDVLENPIFANQVEMHPMLQQDALLADAREHDYWVVAYSPIARGEFFDHPAIAETAARLDCTPAQVCLAWLLDREHVAAIPKATGEHVVENVGALDVALDAEARERIDGIDEEHRVVDFDEAPWHATTD</sequence>
<evidence type="ECO:0000313" key="5">
    <source>
        <dbReference type="EMBL" id="UWM56512.1"/>
    </source>
</evidence>
<dbReference type="Gene3D" id="3.20.20.100">
    <property type="entry name" value="NADP-dependent oxidoreductase domain"/>
    <property type="match status" value="1"/>
</dbReference>
<protein>
    <submittedName>
        <fullName evidence="5">Aldo/keto reductase</fullName>
    </submittedName>
</protein>
<dbReference type="PROSITE" id="PS00798">
    <property type="entry name" value="ALDOKETO_REDUCTASE_1"/>
    <property type="match status" value="1"/>
</dbReference>
<feature type="domain" description="NADP-dependent oxidoreductase" evidence="4">
    <location>
        <begin position="8"/>
        <end position="251"/>
    </location>
</feature>
<organism evidence="5 6">
    <name type="scientific">Salinirubellus salinus</name>
    <dbReference type="NCBI Taxonomy" id="1364945"/>
    <lineage>
        <taxon>Archaea</taxon>
        <taxon>Methanobacteriati</taxon>
        <taxon>Methanobacteriota</taxon>
        <taxon>Stenosarchaea group</taxon>
        <taxon>Halobacteria</taxon>
        <taxon>Halobacteriales</taxon>
        <taxon>Natronomonadaceae</taxon>
        <taxon>Salinirubellus</taxon>
    </lineage>
</organism>
<dbReference type="KEGG" id="ssai:N0B31_09510"/>
<keyword evidence="3" id="KW-0560">Oxidoreductase</keyword>
<dbReference type="AlphaFoldDB" id="A0A9E7R6L2"/>
<dbReference type="InterPro" id="IPR036812">
    <property type="entry name" value="NAD(P)_OxRdtase_dom_sf"/>
</dbReference>
<keyword evidence="6" id="KW-1185">Reference proteome</keyword>
<name>A0A9E7R6L2_9EURY</name>
<evidence type="ECO:0000256" key="3">
    <source>
        <dbReference type="ARBA" id="ARBA00023002"/>
    </source>
</evidence>
<dbReference type="SUPFAM" id="SSF51430">
    <property type="entry name" value="NAD(P)-linked oxidoreductase"/>
    <property type="match status" value="1"/>
</dbReference>
<dbReference type="GO" id="GO:0016616">
    <property type="term" value="F:oxidoreductase activity, acting on the CH-OH group of donors, NAD or NADP as acceptor"/>
    <property type="evidence" value="ECO:0007669"/>
    <property type="project" value="UniProtKB-ARBA"/>
</dbReference>
<dbReference type="PIRSF" id="PIRSF000097">
    <property type="entry name" value="AKR"/>
    <property type="match status" value="1"/>
</dbReference>